<feature type="transmembrane region" description="Helical" evidence="16">
    <location>
        <begin position="80"/>
        <end position="101"/>
    </location>
</feature>
<evidence type="ECO:0000256" key="13">
    <source>
        <dbReference type="ARBA" id="ARBA00023160"/>
    </source>
</evidence>
<organism evidence="18 19">
    <name type="scientific">Cylindrobasidium torrendii FP15055 ss-10</name>
    <dbReference type="NCBI Taxonomy" id="1314674"/>
    <lineage>
        <taxon>Eukaryota</taxon>
        <taxon>Fungi</taxon>
        <taxon>Dikarya</taxon>
        <taxon>Basidiomycota</taxon>
        <taxon>Agaricomycotina</taxon>
        <taxon>Agaricomycetes</taxon>
        <taxon>Agaricomycetidae</taxon>
        <taxon>Agaricales</taxon>
        <taxon>Marasmiineae</taxon>
        <taxon>Physalacriaceae</taxon>
        <taxon>Cylindrobasidium</taxon>
    </lineage>
</organism>
<dbReference type="STRING" id="1314674.A0A0D7BSU3"/>
<accession>A0A0D7BSU3</accession>
<evidence type="ECO:0000256" key="7">
    <source>
        <dbReference type="ARBA" id="ARBA00022832"/>
    </source>
</evidence>
<feature type="domain" description="Cytochrome b5 heme-binding" evidence="17">
    <location>
        <begin position="313"/>
        <end position="402"/>
    </location>
</feature>
<dbReference type="InterPro" id="IPR009160">
    <property type="entry name" value="Acyl-CoA_deSatase_haem/ster-bd"/>
</dbReference>
<evidence type="ECO:0000256" key="9">
    <source>
        <dbReference type="ARBA" id="ARBA00023002"/>
    </source>
</evidence>
<comment type="domain">
    <text evidence="15">The histidine box domains are involved in binding the catalytic metal ions.</text>
</comment>
<reference evidence="18 19" key="1">
    <citation type="journal article" date="2015" name="Fungal Genet. Biol.">
        <title>Evolution of novel wood decay mechanisms in Agaricales revealed by the genome sequences of Fistulina hepatica and Cylindrobasidium torrendii.</title>
        <authorList>
            <person name="Floudas D."/>
            <person name="Held B.W."/>
            <person name="Riley R."/>
            <person name="Nagy L.G."/>
            <person name="Koehler G."/>
            <person name="Ransdell A.S."/>
            <person name="Younus H."/>
            <person name="Chow J."/>
            <person name="Chiniquy J."/>
            <person name="Lipzen A."/>
            <person name="Tritt A."/>
            <person name="Sun H."/>
            <person name="Haridas S."/>
            <person name="LaButti K."/>
            <person name="Ohm R.A."/>
            <person name="Kues U."/>
            <person name="Blanchette R.A."/>
            <person name="Grigoriev I.V."/>
            <person name="Minto R.E."/>
            <person name="Hibbett D.S."/>
        </authorList>
    </citation>
    <scope>NUCLEOTIDE SEQUENCE [LARGE SCALE GENOMIC DNA]</scope>
    <source>
        <strain evidence="18 19">FP15055 ss-10</strain>
    </source>
</reference>
<evidence type="ECO:0000256" key="10">
    <source>
        <dbReference type="ARBA" id="ARBA00023004"/>
    </source>
</evidence>
<evidence type="ECO:0000256" key="4">
    <source>
        <dbReference type="ARBA" id="ARBA00022617"/>
    </source>
</evidence>
<dbReference type="EC" id="1.14.19.1" evidence="14"/>
<keyword evidence="7 14" id="KW-0276">Fatty acid metabolism</keyword>
<comment type="function">
    <text evidence="14">Stearoyl-CoA desaturase that utilizes O(2) and electrons from reduced cytochrome b5 to introduce the first double bond into saturated fatty acyl-CoA substrates.</text>
</comment>
<dbReference type="InterPro" id="IPR005804">
    <property type="entry name" value="FA_desaturase_dom"/>
</dbReference>
<sequence length="404" mass="46312">MDTVATQSTSLSSPPKIWWSNAIFFVSVHVAAAAGAYYCPPNHVHPASLMLAFLTWQLADFGITVGYHRLYSHRAFKATLPVRIILAVLGSAGFQGSIKWWTLRHRLHHRFTDDTEHDPYAATRGLFYSHMGWIFYKPVYLKMDLIDREDLERDPVVRLQHKYYVPIASLTGFALPVLLGHFWNDRRGAFVWAGLVSRLFIWHSTFLVNSLAHWDGLQPYSDEDTSRGNLILALLTGGEGSHNFHHTFPHDFRSGPSRFAWDPSKWIILALNRLGLVHSLRRARQVDMDNSIKYMDTKSVHGHVQEPVPQWQGAEWTIQDIREELSMSPSRCFVVLGDWVVDATSYLKEHPGGASLIRKYSIKINEPERTKEDATWAFEGGLNNHSRAARWRLEELRVARFVQG</sequence>
<dbReference type="PANTHER" id="PTHR11351">
    <property type="entry name" value="ACYL-COA DESATURASE"/>
    <property type="match status" value="1"/>
</dbReference>
<evidence type="ECO:0000256" key="2">
    <source>
        <dbReference type="ARBA" id="ARBA00009295"/>
    </source>
</evidence>
<evidence type="ECO:0000256" key="1">
    <source>
        <dbReference type="ARBA" id="ARBA00004141"/>
    </source>
</evidence>
<dbReference type="PRINTS" id="PR00075">
    <property type="entry name" value="FACDDSATRASE"/>
</dbReference>
<dbReference type="PROSITE" id="PS50255">
    <property type="entry name" value="CYTOCHROME_B5_2"/>
    <property type="match status" value="1"/>
</dbReference>
<evidence type="ECO:0000256" key="3">
    <source>
        <dbReference type="ARBA" id="ARBA00022516"/>
    </source>
</evidence>
<keyword evidence="5 15" id="KW-0812">Transmembrane</keyword>
<evidence type="ECO:0000313" key="18">
    <source>
        <dbReference type="EMBL" id="KIY73482.1"/>
    </source>
</evidence>
<comment type="cofactor">
    <cofactor evidence="14">
        <name>Fe(2+)</name>
        <dbReference type="ChEBI" id="CHEBI:29033"/>
    </cofactor>
    <text evidence="14">Expected to bind 2 Fe(2+) ions per subunit.</text>
</comment>
<keyword evidence="13 14" id="KW-0275">Fatty acid biosynthesis</keyword>
<evidence type="ECO:0000256" key="11">
    <source>
        <dbReference type="ARBA" id="ARBA00023098"/>
    </source>
</evidence>
<keyword evidence="19" id="KW-1185">Reference proteome</keyword>
<evidence type="ECO:0000313" key="19">
    <source>
        <dbReference type="Proteomes" id="UP000054007"/>
    </source>
</evidence>
<proteinExistence type="inferred from homology"/>
<evidence type="ECO:0000256" key="8">
    <source>
        <dbReference type="ARBA" id="ARBA00022989"/>
    </source>
</evidence>
<keyword evidence="6 14" id="KW-0479">Metal-binding</keyword>
<feature type="transmembrane region" description="Helical" evidence="16">
    <location>
        <begin position="49"/>
        <end position="68"/>
    </location>
</feature>
<dbReference type="GO" id="GO:0005789">
    <property type="term" value="C:endoplasmic reticulum membrane"/>
    <property type="evidence" value="ECO:0007669"/>
    <property type="project" value="TreeGrafter"/>
</dbReference>
<keyword evidence="8 16" id="KW-1133">Transmembrane helix</keyword>
<keyword evidence="11 14" id="KW-0443">Lipid metabolism</keyword>
<comment type="similarity">
    <text evidence="2 14 15">Belongs to the fatty acid desaturase type 1 family.</text>
</comment>
<dbReference type="Proteomes" id="UP000054007">
    <property type="component" value="Unassembled WGS sequence"/>
</dbReference>
<dbReference type="SUPFAM" id="SSF55856">
    <property type="entry name" value="Cytochrome b5-like heme/steroid binding domain"/>
    <property type="match status" value="1"/>
</dbReference>
<dbReference type="PROSITE" id="PS00191">
    <property type="entry name" value="CYTOCHROME_B5_1"/>
    <property type="match status" value="1"/>
</dbReference>
<evidence type="ECO:0000256" key="6">
    <source>
        <dbReference type="ARBA" id="ARBA00022723"/>
    </source>
</evidence>
<evidence type="ECO:0000256" key="5">
    <source>
        <dbReference type="ARBA" id="ARBA00022692"/>
    </source>
</evidence>
<dbReference type="InterPro" id="IPR018506">
    <property type="entry name" value="Cyt_B5_heme-BS"/>
</dbReference>
<dbReference type="GO" id="GO:0020037">
    <property type="term" value="F:heme binding"/>
    <property type="evidence" value="ECO:0007669"/>
    <property type="project" value="InterPro"/>
</dbReference>
<dbReference type="Gene3D" id="3.10.120.10">
    <property type="entry name" value="Cytochrome b5-like heme/steroid binding domain"/>
    <property type="match status" value="1"/>
</dbReference>
<keyword evidence="14" id="KW-0813">Transport</keyword>
<dbReference type="GO" id="GO:0004768">
    <property type="term" value="F:stearoyl-CoA 9-desaturase activity"/>
    <property type="evidence" value="ECO:0007669"/>
    <property type="project" value="UniProtKB-UniRule"/>
</dbReference>
<dbReference type="InterPro" id="IPR036400">
    <property type="entry name" value="Cyt_B5-like_heme/steroid_sf"/>
</dbReference>
<keyword evidence="3 14" id="KW-0444">Lipid biosynthesis</keyword>
<dbReference type="PIRSF" id="PIRSF000345">
    <property type="entry name" value="OLE1"/>
    <property type="match status" value="1"/>
</dbReference>
<evidence type="ECO:0000256" key="12">
    <source>
        <dbReference type="ARBA" id="ARBA00023136"/>
    </source>
</evidence>
<keyword evidence="14" id="KW-0249">Electron transport</keyword>
<evidence type="ECO:0000256" key="16">
    <source>
        <dbReference type="SAM" id="Phobius"/>
    </source>
</evidence>
<dbReference type="OrthoDB" id="10260134at2759"/>
<dbReference type="InterPro" id="IPR015876">
    <property type="entry name" value="Acyl-CoA_DS"/>
</dbReference>
<evidence type="ECO:0000256" key="15">
    <source>
        <dbReference type="RuleBase" id="RU000581"/>
    </source>
</evidence>
<gene>
    <name evidence="18" type="ORF">CYLTODRAFT_448812</name>
</gene>
<evidence type="ECO:0000259" key="17">
    <source>
        <dbReference type="PROSITE" id="PS50255"/>
    </source>
</evidence>
<comment type="subcellular location">
    <subcellularLocation>
        <location evidence="1">Membrane</location>
        <topology evidence="1">Multi-pass membrane protein</topology>
    </subcellularLocation>
</comment>
<dbReference type="EMBL" id="KN880435">
    <property type="protein sequence ID" value="KIY73482.1"/>
    <property type="molecule type" value="Genomic_DNA"/>
</dbReference>
<dbReference type="InterPro" id="IPR001199">
    <property type="entry name" value="Cyt_B5-like_heme/steroid-bd"/>
</dbReference>
<dbReference type="GO" id="GO:0006636">
    <property type="term" value="P:unsaturated fatty acid biosynthetic process"/>
    <property type="evidence" value="ECO:0007669"/>
    <property type="project" value="UniProtKB-UniRule"/>
</dbReference>
<dbReference type="PANTHER" id="PTHR11351:SF31">
    <property type="entry name" value="DESATURASE 1, ISOFORM A-RELATED"/>
    <property type="match status" value="1"/>
</dbReference>
<comment type="catalytic activity">
    <reaction evidence="14">
        <text>octadecanoyl-CoA + 2 Fe(II)-[cytochrome b5] + O2 + 2 H(+) = (9Z)-octadecenoyl-CoA + 2 Fe(III)-[cytochrome b5] + 2 H2O</text>
        <dbReference type="Rhea" id="RHEA:19721"/>
        <dbReference type="Rhea" id="RHEA-COMP:10438"/>
        <dbReference type="Rhea" id="RHEA-COMP:10439"/>
        <dbReference type="ChEBI" id="CHEBI:15377"/>
        <dbReference type="ChEBI" id="CHEBI:15378"/>
        <dbReference type="ChEBI" id="CHEBI:15379"/>
        <dbReference type="ChEBI" id="CHEBI:29033"/>
        <dbReference type="ChEBI" id="CHEBI:29034"/>
        <dbReference type="ChEBI" id="CHEBI:57387"/>
        <dbReference type="ChEBI" id="CHEBI:57394"/>
        <dbReference type="EC" id="1.14.19.1"/>
    </reaction>
</comment>
<evidence type="ECO:0000256" key="14">
    <source>
        <dbReference type="PIRNR" id="PIRNR000345"/>
    </source>
</evidence>
<feature type="transmembrane region" description="Helical" evidence="16">
    <location>
        <begin position="17"/>
        <end position="37"/>
    </location>
</feature>
<dbReference type="CDD" id="cd03505">
    <property type="entry name" value="Delta9-FADS-like"/>
    <property type="match status" value="1"/>
</dbReference>
<dbReference type="AlphaFoldDB" id="A0A0D7BSU3"/>
<keyword evidence="4 14" id="KW-0349">Heme</keyword>
<dbReference type="GO" id="GO:0005506">
    <property type="term" value="F:iron ion binding"/>
    <property type="evidence" value="ECO:0007669"/>
    <property type="project" value="TreeGrafter"/>
</dbReference>
<dbReference type="Pfam" id="PF00487">
    <property type="entry name" value="FA_desaturase"/>
    <property type="match status" value="1"/>
</dbReference>
<keyword evidence="9 14" id="KW-0560">Oxidoreductase</keyword>
<keyword evidence="12 16" id="KW-0472">Membrane</keyword>
<protein>
    <recommendedName>
        <fullName evidence="14">Acyl-CoA desaturase</fullName>
        <ecNumber evidence="14">1.14.19.1</ecNumber>
    </recommendedName>
</protein>
<keyword evidence="10 14" id="KW-0408">Iron</keyword>
<name>A0A0D7BSU3_9AGAR</name>